<dbReference type="RefSeq" id="WP_126991221.1">
    <property type="nucleotide sequence ID" value="NZ_JTFC01000033.1"/>
</dbReference>
<keyword evidence="2" id="KW-1185">Reference proteome</keyword>
<name>A0A433RRK5_9BACL</name>
<proteinExistence type="predicted"/>
<dbReference type="Proteomes" id="UP000288623">
    <property type="component" value="Unassembled WGS sequence"/>
</dbReference>
<protein>
    <recommendedName>
        <fullName evidence="3">YhzD-like protein</fullName>
    </recommendedName>
</protein>
<evidence type="ECO:0000313" key="2">
    <source>
        <dbReference type="Proteomes" id="UP000288623"/>
    </source>
</evidence>
<evidence type="ECO:0000313" key="1">
    <source>
        <dbReference type="EMBL" id="RUS53795.1"/>
    </source>
</evidence>
<dbReference type="OrthoDB" id="2355652at2"/>
<dbReference type="AlphaFoldDB" id="A0A433RRK5"/>
<gene>
    <name evidence="1" type="ORF">QI30_13915</name>
</gene>
<organism evidence="1 2">
    <name type="scientific">Candidatus Kurthia intestinigallinarum</name>
    <dbReference type="NCBI Taxonomy" id="1562256"/>
    <lineage>
        <taxon>Bacteria</taxon>
        <taxon>Bacillati</taxon>
        <taxon>Bacillota</taxon>
        <taxon>Bacilli</taxon>
        <taxon>Bacillales</taxon>
        <taxon>Caryophanaceae</taxon>
        <taxon>Kurthia</taxon>
    </lineage>
</organism>
<dbReference type="InterPro" id="IPR025544">
    <property type="entry name" value="YhzD"/>
</dbReference>
<reference evidence="1 2" key="1">
    <citation type="submission" date="2014-11" db="EMBL/GenBank/DDBJ databases">
        <title>Genome sequence and analysis of novel Kurthia sp.</title>
        <authorList>
            <person name="Lawson J.N."/>
            <person name="Gonzalez J.E."/>
            <person name="Rinauldi L."/>
            <person name="Xuan Z."/>
            <person name="Firman A."/>
            <person name="Shaddox L."/>
            <person name="Trudeau A."/>
            <person name="Shah S."/>
            <person name="Reiman D."/>
        </authorList>
    </citation>
    <scope>NUCLEOTIDE SEQUENCE [LARGE SCALE GENOMIC DNA]</scope>
    <source>
        <strain evidence="1 2">3B1D</strain>
    </source>
</reference>
<dbReference type="Pfam" id="PF14120">
    <property type="entry name" value="YhzD"/>
    <property type="match status" value="1"/>
</dbReference>
<accession>A0A433RRK5</accession>
<comment type="caution">
    <text evidence="1">The sequence shown here is derived from an EMBL/GenBank/DDBJ whole genome shotgun (WGS) entry which is preliminary data.</text>
</comment>
<evidence type="ECO:0008006" key="3">
    <source>
        <dbReference type="Google" id="ProtNLM"/>
    </source>
</evidence>
<dbReference type="EMBL" id="JTFC01000033">
    <property type="protein sequence ID" value="RUS53795.1"/>
    <property type="molecule type" value="Genomic_DNA"/>
</dbReference>
<sequence length="61" mass="7094">MTSYRFTAFEKTGESLFDEDWEFESDDIAKEQGAQKIEELGLTDKTHRLVNNKGKLIVFHV</sequence>